<dbReference type="Proteomes" id="UP000481109">
    <property type="component" value="Unassembled WGS sequence"/>
</dbReference>
<dbReference type="PANTHER" id="PTHR12521:SF0">
    <property type="entry name" value="ADP-RIBOSE GLYCOHYDROLASE OARD1"/>
    <property type="match status" value="1"/>
</dbReference>
<name>A0A6G4XD11_9ACTN</name>
<evidence type="ECO:0000259" key="2">
    <source>
        <dbReference type="PROSITE" id="PS51154"/>
    </source>
</evidence>
<dbReference type="GO" id="GO:0140291">
    <property type="term" value="P:peptidyl-glutamate ADP-deribosylation"/>
    <property type="evidence" value="ECO:0007669"/>
    <property type="project" value="TreeGrafter"/>
</dbReference>
<dbReference type="SUPFAM" id="SSF52949">
    <property type="entry name" value="Macro domain-like"/>
    <property type="match status" value="1"/>
</dbReference>
<dbReference type="InterPro" id="IPR050892">
    <property type="entry name" value="ADP-ribose_metab_enzymes"/>
</dbReference>
<dbReference type="EMBL" id="JAAKZW010000005">
    <property type="protein sequence ID" value="NGO74727.1"/>
    <property type="molecule type" value="Genomic_DNA"/>
</dbReference>
<gene>
    <name evidence="3" type="ORF">G6045_03355</name>
</gene>
<comment type="catalytic activity">
    <reaction evidence="1">
        <text>an N-(ADP-alpha-D-ribosyl)-thymidine in DNA + H2O = a thymidine in DNA + ADP-D-ribose</text>
        <dbReference type="Rhea" id="RHEA:71655"/>
        <dbReference type="Rhea" id="RHEA-COMP:13556"/>
        <dbReference type="Rhea" id="RHEA-COMP:18051"/>
        <dbReference type="ChEBI" id="CHEBI:15377"/>
        <dbReference type="ChEBI" id="CHEBI:57967"/>
        <dbReference type="ChEBI" id="CHEBI:137386"/>
        <dbReference type="ChEBI" id="CHEBI:191199"/>
    </reaction>
    <physiologicalReaction direction="left-to-right" evidence="1">
        <dbReference type="Rhea" id="RHEA:71656"/>
    </physiologicalReaction>
</comment>
<dbReference type="AlphaFoldDB" id="A0A6G4XD11"/>
<dbReference type="RefSeq" id="WP_165330245.1">
    <property type="nucleotide sequence ID" value="NZ_JAAKZW010000005.1"/>
</dbReference>
<reference evidence="3 4" key="1">
    <citation type="submission" date="2020-02" db="EMBL/GenBank/DDBJ databases">
        <title>Whole-genome analyses of novel actinobacteria.</title>
        <authorList>
            <person name="Sahin N."/>
            <person name="Tokatli A."/>
        </authorList>
    </citation>
    <scope>NUCLEOTIDE SEQUENCE [LARGE SCALE GENOMIC DNA]</scope>
    <source>
        <strain evidence="3 4">YC504</strain>
    </source>
</reference>
<sequence length="158" mass="17530">MRALSVIRGDATEPQAKGQKIIAHVCNDLGGWGKGFVLALSRRWPEPERDYRRWHRERSKNDFGLGAVRLVQVRHDIHVANMVGQRGMRTGSAGPPIRYDAVRRCLTALAGHATKKGASVHMPRIGCGLAGGKWERIEPLIVEELCARDIAVTVYDRG</sequence>
<protein>
    <submittedName>
        <fullName evidence="3">Macro domain-containing protein</fullName>
    </submittedName>
</protein>
<evidence type="ECO:0000256" key="1">
    <source>
        <dbReference type="ARBA" id="ARBA00035885"/>
    </source>
</evidence>
<organism evidence="3 4">
    <name type="scientific">Streptomyces mesophilus</name>
    <dbReference type="NCBI Taxonomy" id="1775132"/>
    <lineage>
        <taxon>Bacteria</taxon>
        <taxon>Bacillati</taxon>
        <taxon>Actinomycetota</taxon>
        <taxon>Actinomycetes</taxon>
        <taxon>Kitasatosporales</taxon>
        <taxon>Streptomycetaceae</taxon>
        <taxon>Streptomyces</taxon>
    </lineage>
</organism>
<feature type="domain" description="Macro" evidence="2">
    <location>
        <begin position="1"/>
        <end position="158"/>
    </location>
</feature>
<dbReference type="InterPro" id="IPR043472">
    <property type="entry name" value="Macro_dom-like"/>
</dbReference>
<accession>A0A6G4XD11</accession>
<keyword evidence="4" id="KW-1185">Reference proteome</keyword>
<evidence type="ECO:0000313" key="4">
    <source>
        <dbReference type="Proteomes" id="UP000481109"/>
    </source>
</evidence>
<dbReference type="PROSITE" id="PS51154">
    <property type="entry name" value="MACRO"/>
    <property type="match status" value="1"/>
</dbReference>
<proteinExistence type="predicted"/>
<dbReference type="SMART" id="SM00506">
    <property type="entry name" value="A1pp"/>
    <property type="match status" value="1"/>
</dbReference>
<dbReference type="CDD" id="cd02901">
    <property type="entry name" value="Macro_Poa1p-like"/>
    <property type="match status" value="1"/>
</dbReference>
<comment type="caution">
    <text evidence="3">The sequence shown here is derived from an EMBL/GenBank/DDBJ whole genome shotgun (WGS) entry which is preliminary data.</text>
</comment>
<evidence type="ECO:0000313" key="3">
    <source>
        <dbReference type="EMBL" id="NGO74727.1"/>
    </source>
</evidence>
<dbReference type="PANTHER" id="PTHR12521">
    <property type="entry name" value="PROTEIN C6ORF130"/>
    <property type="match status" value="1"/>
</dbReference>
<dbReference type="InterPro" id="IPR002589">
    <property type="entry name" value="Macro_dom"/>
</dbReference>
<dbReference type="Gene3D" id="3.40.220.10">
    <property type="entry name" value="Leucine Aminopeptidase, subunit E, domain 1"/>
    <property type="match status" value="1"/>
</dbReference>